<evidence type="ECO:0000313" key="2">
    <source>
        <dbReference type="EMBL" id="KAJ0219142.1"/>
    </source>
</evidence>
<keyword evidence="3" id="KW-1185">Reference proteome</keyword>
<dbReference type="InterPro" id="IPR039292">
    <property type="entry name" value="SICKLE"/>
</dbReference>
<evidence type="ECO:0000256" key="1">
    <source>
        <dbReference type="SAM" id="MobiDB-lite"/>
    </source>
</evidence>
<reference evidence="2 3" key="1">
    <citation type="journal article" date="2017" name="Nat. Commun.">
        <title>Genome assembly with in vitro proximity ligation data and whole-genome triplication in lettuce.</title>
        <authorList>
            <person name="Reyes-Chin-Wo S."/>
            <person name="Wang Z."/>
            <person name="Yang X."/>
            <person name="Kozik A."/>
            <person name="Arikit S."/>
            <person name="Song C."/>
            <person name="Xia L."/>
            <person name="Froenicke L."/>
            <person name="Lavelle D.O."/>
            <person name="Truco M.J."/>
            <person name="Xia R."/>
            <person name="Zhu S."/>
            <person name="Xu C."/>
            <person name="Xu H."/>
            <person name="Xu X."/>
            <person name="Cox K."/>
            <person name="Korf I."/>
            <person name="Meyers B.C."/>
            <person name="Michelmore R.W."/>
        </authorList>
    </citation>
    <scope>NUCLEOTIDE SEQUENCE [LARGE SCALE GENOMIC DNA]</scope>
    <source>
        <strain evidence="3">cv. Salinas</strain>
        <tissue evidence="2">Seedlings</tissue>
    </source>
</reference>
<gene>
    <name evidence="2" type="ORF">LSAT_V11C300154230</name>
</gene>
<sequence length="332" mass="36330">MEESAQRKERLKAMRMEASSQEGPTYNEGGEPSAVSLSNPLLEPMANPNSQVHPSGQTFNYYTNPMAAYSGNKQKTNVNPQMSNEYSSILPRPQTNDMFPSPSFRPHLNHSSIPRMQPPPHGQYQNPNFSYTPNTPQPQGGYPGPGPYRGPHFTSGPGRGNYPSPGPRYPFPGPSPGRGYRYPSPGPHLNHGSGPGYPTSTSGPNQGRGQWFGNNMSSGRGMGRGRWSGQGQGQGQGQGGGRGAHYDVTAEDRPDLFYNKSMVEDPWKFLEPVIWKSLKKPKPWLLYSSNTKKQRVSPSRHQQQQSSSQPSLAEILAASFNEAATGEQDAAQ</sequence>
<dbReference type="Gramene" id="rna-gnl|WGS:NBSK|LSAT_3X133380_mrna">
    <property type="protein sequence ID" value="cds-PLY80383.1"/>
    <property type="gene ID" value="gene-LSAT_3X133380"/>
</dbReference>
<dbReference type="GO" id="GO:0035196">
    <property type="term" value="P:miRNA processing"/>
    <property type="evidence" value="ECO:0007669"/>
    <property type="project" value="InterPro"/>
</dbReference>
<comment type="caution">
    <text evidence="2">The sequence shown here is derived from an EMBL/GenBank/DDBJ whole genome shotgun (WGS) entry which is preliminary data.</text>
</comment>
<feature type="compositionally biased region" description="Low complexity" evidence="1">
    <location>
        <begin position="296"/>
        <end position="311"/>
    </location>
</feature>
<feature type="compositionally biased region" description="Polar residues" evidence="1">
    <location>
        <begin position="47"/>
        <end position="63"/>
    </location>
</feature>
<organism evidence="2 3">
    <name type="scientific">Lactuca sativa</name>
    <name type="common">Garden lettuce</name>
    <dbReference type="NCBI Taxonomy" id="4236"/>
    <lineage>
        <taxon>Eukaryota</taxon>
        <taxon>Viridiplantae</taxon>
        <taxon>Streptophyta</taxon>
        <taxon>Embryophyta</taxon>
        <taxon>Tracheophyta</taxon>
        <taxon>Spermatophyta</taxon>
        <taxon>Magnoliopsida</taxon>
        <taxon>eudicotyledons</taxon>
        <taxon>Gunneridae</taxon>
        <taxon>Pentapetalae</taxon>
        <taxon>asterids</taxon>
        <taxon>campanulids</taxon>
        <taxon>Asterales</taxon>
        <taxon>Asteraceae</taxon>
        <taxon>Cichorioideae</taxon>
        <taxon>Cichorieae</taxon>
        <taxon>Lactucinae</taxon>
        <taxon>Lactuca</taxon>
    </lineage>
</organism>
<feature type="compositionally biased region" description="Gly residues" evidence="1">
    <location>
        <begin position="220"/>
        <end position="243"/>
    </location>
</feature>
<feature type="region of interest" description="Disordered" evidence="1">
    <location>
        <begin position="286"/>
        <end position="332"/>
    </location>
</feature>
<dbReference type="Proteomes" id="UP000235145">
    <property type="component" value="Unassembled WGS sequence"/>
</dbReference>
<accession>A0A9R1W3H8</accession>
<dbReference type="PANTHER" id="PTHR36054">
    <property type="entry name" value="PROTEIN SICKLE"/>
    <property type="match status" value="1"/>
</dbReference>
<proteinExistence type="predicted"/>
<dbReference type="GO" id="GO:0000398">
    <property type="term" value="P:mRNA splicing, via spliceosome"/>
    <property type="evidence" value="ECO:0007669"/>
    <property type="project" value="InterPro"/>
</dbReference>
<feature type="compositionally biased region" description="Polar residues" evidence="1">
    <location>
        <begin position="71"/>
        <end position="98"/>
    </location>
</feature>
<dbReference type="EMBL" id="NBSK02000003">
    <property type="protein sequence ID" value="KAJ0219142.1"/>
    <property type="molecule type" value="Genomic_DNA"/>
</dbReference>
<name>A0A9R1W3H8_LACSA</name>
<dbReference type="PANTHER" id="PTHR36054:SF2">
    <property type="entry name" value="PROTEIN SICKLE"/>
    <property type="match status" value="1"/>
</dbReference>
<feature type="compositionally biased region" description="Pro residues" evidence="1">
    <location>
        <begin position="164"/>
        <end position="175"/>
    </location>
</feature>
<evidence type="ECO:0000313" key="3">
    <source>
        <dbReference type="Proteomes" id="UP000235145"/>
    </source>
</evidence>
<feature type="compositionally biased region" description="Basic and acidic residues" evidence="1">
    <location>
        <begin position="1"/>
        <end position="15"/>
    </location>
</feature>
<protein>
    <submittedName>
        <fullName evidence="2">Uncharacterized protein</fullName>
    </submittedName>
</protein>
<feature type="compositionally biased region" description="Polar residues" evidence="1">
    <location>
        <begin position="205"/>
        <end position="216"/>
    </location>
</feature>
<dbReference type="OrthoDB" id="1935385at2759"/>
<feature type="region of interest" description="Disordered" evidence="1">
    <location>
        <begin position="1"/>
        <end position="248"/>
    </location>
</feature>
<dbReference type="AlphaFoldDB" id="A0A9R1W3H8"/>
<feature type="compositionally biased region" description="Polar residues" evidence="1">
    <location>
        <begin position="123"/>
        <end position="134"/>
    </location>
</feature>